<accession>A0A8S9XEN4</accession>
<feature type="region of interest" description="Disordered" evidence="1">
    <location>
        <begin position="70"/>
        <end position="116"/>
    </location>
</feature>
<comment type="caution">
    <text evidence="2">The sequence shown here is derived from an EMBL/GenBank/DDBJ whole genome shotgun (WGS) entry which is preliminary data.</text>
</comment>
<reference evidence="2" key="1">
    <citation type="journal article" date="2021" name="Mol. Ecol. Resour.">
        <title>Apolygus lucorum genome provides insights into omnivorousness and mesophyll feeding.</title>
        <authorList>
            <person name="Liu Y."/>
            <person name="Liu H."/>
            <person name="Wang H."/>
            <person name="Huang T."/>
            <person name="Liu B."/>
            <person name="Yang B."/>
            <person name="Yin L."/>
            <person name="Li B."/>
            <person name="Zhang Y."/>
            <person name="Zhang S."/>
            <person name="Jiang F."/>
            <person name="Zhang X."/>
            <person name="Ren Y."/>
            <person name="Wang B."/>
            <person name="Wang S."/>
            <person name="Lu Y."/>
            <person name="Wu K."/>
            <person name="Fan W."/>
            <person name="Wang G."/>
        </authorList>
    </citation>
    <scope>NUCLEOTIDE SEQUENCE</scope>
    <source>
        <strain evidence="2">12Hb</strain>
    </source>
</reference>
<gene>
    <name evidence="2" type="ORF">GE061_017780</name>
</gene>
<dbReference type="AlphaFoldDB" id="A0A8S9XEN4"/>
<dbReference type="EMBL" id="WIXP02000008">
    <property type="protein sequence ID" value="KAF6206546.1"/>
    <property type="molecule type" value="Genomic_DNA"/>
</dbReference>
<keyword evidence="3" id="KW-1185">Reference proteome</keyword>
<protein>
    <submittedName>
        <fullName evidence="2">Uncharacterized protein</fullName>
    </submittedName>
</protein>
<evidence type="ECO:0000256" key="1">
    <source>
        <dbReference type="SAM" id="MobiDB-lite"/>
    </source>
</evidence>
<sequence>MRWSCGRLFPGVIRQEDVYPAAYGLRPLVRLAALRSTGDFPLRHPRLLETAEDLRLPELTCASANWPRASHLQLPHSEHQPPSAMSRPVSRVKEDSSGISPGSLKEDKDDERAARGNSSFVEVDCHLSASMRLNESLGSLS</sequence>
<organism evidence="2 3">
    <name type="scientific">Apolygus lucorum</name>
    <name type="common">Small green plant bug</name>
    <name type="synonym">Lygocoris lucorum</name>
    <dbReference type="NCBI Taxonomy" id="248454"/>
    <lineage>
        <taxon>Eukaryota</taxon>
        <taxon>Metazoa</taxon>
        <taxon>Ecdysozoa</taxon>
        <taxon>Arthropoda</taxon>
        <taxon>Hexapoda</taxon>
        <taxon>Insecta</taxon>
        <taxon>Pterygota</taxon>
        <taxon>Neoptera</taxon>
        <taxon>Paraneoptera</taxon>
        <taxon>Hemiptera</taxon>
        <taxon>Heteroptera</taxon>
        <taxon>Panheteroptera</taxon>
        <taxon>Cimicomorpha</taxon>
        <taxon>Miridae</taxon>
        <taxon>Mirini</taxon>
        <taxon>Apolygus</taxon>
    </lineage>
</organism>
<name>A0A8S9XEN4_APOLU</name>
<evidence type="ECO:0000313" key="2">
    <source>
        <dbReference type="EMBL" id="KAF6206546.1"/>
    </source>
</evidence>
<evidence type="ECO:0000313" key="3">
    <source>
        <dbReference type="Proteomes" id="UP000466442"/>
    </source>
</evidence>
<proteinExistence type="predicted"/>
<feature type="compositionally biased region" description="Basic and acidic residues" evidence="1">
    <location>
        <begin position="104"/>
        <end position="114"/>
    </location>
</feature>
<dbReference type="Proteomes" id="UP000466442">
    <property type="component" value="Unassembled WGS sequence"/>
</dbReference>